<dbReference type="PANTHER" id="PTHR11474:SF126">
    <property type="entry name" value="TYROSINASE-LIKE PROTEIN TYR-1-RELATED"/>
    <property type="match status" value="1"/>
</dbReference>
<evidence type="ECO:0000313" key="6">
    <source>
        <dbReference type="Proteomes" id="UP000799440"/>
    </source>
</evidence>
<sequence length="320" mass="36275">MVVSGVYLVGSIFPTDNPPAPQIPSTPSSPARTCANPIVRREWRAMHESQQQDYLRAVKCLKTIPSRLGKDHTLYDDFPYVHSRTGKKIHDAAPFLAWHRYFLHIYESALKTECSYDGTLPYWNWRLDFTNITSSPIFSPRTGFGGNGSPSLSTESILDGYCVSTGPFSFTPIPYLDDEFHPHCLSRGWLDGDELREQAWELRPEAVDALMAEERYEGFNLGLEHGPHLAVPRTIGGDFLLLTAPSDPVFFLHHGQLDHLWKQWQDRDQRRVLQYSGVRAHGSEEMAEVTDLLDMGGLAKSVHVSDILRTDGDFLCYTYD</sequence>
<evidence type="ECO:0000256" key="1">
    <source>
        <dbReference type="ARBA" id="ARBA00022723"/>
    </source>
</evidence>
<dbReference type="GO" id="GO:0046872">
    <property type="term" value="F:metal ion binding"/>
    <property type="evidence" value="ECO:0007669"/>
    <property type="project" value="UniProtKB-KW"/>
</dbReference>
<dbReference type="PANTHER" id="PTHR11474">
    <property type="entry name" value="TYROSINASE FAMILY MEMBER"/>
    <property type="match status" value="1"/>
</dbReference>
<dbReference type="AlphaFoldDB" id="A0A6A6VF46"/>
<dbReference type="GO" id="GO:0004497">
    <property type="term" value="F:monooxygenase activity"/>
    <property type="evidence" value="ECO:0007669"/>
    <property type="project" value="UniProtKB-KW"/>
</dbReference>
<keyword evidence="5" id="KW-0560">Oxidoreductase</keyword>
<feature type="domain" description="Tyrosinase copper-binding" evidence="3">
    <location>
        <begin position="90"/>
        <end position="107"/>
    </location>
</feature>
<dbReference type="PROSITE" id="PS00498">
    <property type="entry name" value="TYROSINASE_2"/>
    <property type="match status" value="1"/>
</dbReference>
<dbReference type="PRINTS" id="PR00092">
    <property type="entry name" value="TYROSINASE"/>
</dbReference>
<keyword evidence="2" id="KW-0186">Copper</keyword>
<evidence type="ECO:0000256" key="2">
    <source>
        <dbReference type="ARBA" id="ARBA00023008"/>
    </source>
</evidence>
<proteinExistence type="predicted"/>
<dbReference type="EMBL" id="MU006567">
    <property type="protein sequence ID" value="KAF2749222.1"/>
    <property type="molecule type" value="Genomic_DNA"/>
</dbReference>
<keyword evidence="6" id="KW-1185">Reference proteome</keyword>
<accession>A0A6A6VF46</accession>
<dbReference type="Gene3D" id="1.10.1280.10">
    <property type="entry name" value="Di-copper center containing domain from catechol oxidase"/>
    <property type="match status" value="1"/>
</dbReference>
<reference evidence="5" key="1">
    <citation type="journal article" date="2020" name="Stud. Mycol.">
        <title>101 Dothideomycetes genomes: a test case for predicting lifestyles and emergence of pathogens.</title>
        <authorList>
            <person name="Haridas S."/>
            <person name="Albert R."/>
            <person name="Binder M."/>
            <person name="Bloem J."/>
            <person name="Labutti K."/>
            <person name="Salamov A."/>
            <person name="Andreopoulos B."/>
            <person name="Baker S."/>
            <person name="Barry K."/>
            <person name="Bills G."/>
            <person name="Bluhm B."/>
            <person name="Cannon C."/>
            <person name="Castanera R."/>
            <person name="Culley D."/>
            <person name="Daum C."/>
            <person name="Ezra D."/>
            <person name="Gonzalez J."/>
            <person name="Henrissat B."/>
            <person name="Kuo A."/>
            <person name="Liang C."/>
            <person name="Lipzen A."/>
            <person name="Lutzoni F."/>
            <person name="Magnuson J."/>
            <person name="Mondo S."/>
            <person name="Nolan M."/>
            <person name="Ohm R."/>
            <person name="Pangilinan J."/>
            <person name="Park H.-J."/>
            <person name="Ramirez L."/>
            <person name="Alfaro M."/>
            <person name="Sun H."/>
            <person name="Tritt A."/>
            <person name="Yoshinaga Y."/>
            <person name="Zwiers L.-H."/>
            <person name="Turgeon B."/>
            <person name="Goodwin S."/>
            <person name="Spatafora J."/>
            <person name="Crous P."/>
            <person name="Grigoriev I."/>
        </authorList>
    </citation>
    <scope>NUCLEOTIDE SEQUENCE</scope>
    <source>
        <strain evidence="5">CBS 119925</strain>
    </source>
</reference>
<keyword evidence="5" id="KW-0503">Monooxygenase</keyword>
<evidence type="ECO:0000259" key="3">
    <source>
        <dbReference type="PROSITE" id="PS00497"/>
    </source>
</evidence>
<dbReference type="Proteomes" id="UP000799440">
    <property type="component" value="Unassembled WGS sequence"/>
</dbReference>
<gene>
    <name evidence="5" type="ORF">M011DRAFT_440817</name>
</gene>
<dbReference type="SUPFAM" id="SSF48056">
    <property type="entry name" value="Di-copper centre-containing domain"/>
    <property type="match status" value="1"/>
</dbReference>
<evidence type="ECO:0000313" key="5">
    <source>
        <dbReference type="EMBL" id="KAF2749222.1"/>
    </source>
</evidence>
<organism evidence="5 6">
    <name type="scientific">Sporormia fimetaria CBS 119925</name>
    <dbReference type="NCBI Taxonomy" id="1340428"/>
    <lineage>
        <taxon>Eukaryota</taxon>
        <taxon>Fungi</taxon>
        <taxon>Dikarya</taxon>
        <taxon>Ascomycota</taxon>
        <taxon>Pezizomycotina</taxon>
        <taxon>Dothideomycetes</taxon>
        <taxon>Pleosporomycetidae</taxon>
        <taxon>Pleosporales</taxon>
        <taxon>Sporormiaceae</taxon>
        <taxon>Sporormia</taxon>
    </lineage>
</organism>
<dbReference type="InterPro" id="IPR002227">
    <property type="entry name" value="Tyrosinase_Cu-bd"/>
</dbReference>
<dbReference type="InterPro" id="IPR050316">
    <property type="entry name" value="Tyrosinase/Hemocyanin"/>
</dbReference>
<dbReference type="Pfam" id="PF00264">
    <property type="entry name" value="Tyrosinase"/>
    <property type="match status" value="1"/>
</dbReference>
<protein>
    <submittedName>
        <fullName evidence="5">Monooxygenase</fullName>
    </submittedName>
</protein>
<evidence type="ECO:0000259" key="4">
    <source>
        <dbReference type="PROSITE" id="PS00498"/>
    </source>
</evidence>
<feature type="domain" description="Tyrosinase copper-binding" evidence="4">
    <location>
        <begin position="247"/>
        <end position="258"/>
    </location>
</feature>
<dbReference type="InterPro" id="IPR008922">
    <property type="entry name" value="Di-copper_centre_dom_sf"/>
</dbReference>
<dbReference type="PROSITE" id="PS00497">
    <property type="entry name" value="TYROSINASE_1"/>
    <property type="match status" value="1"/>
</dbReference>
<dbReference type="OrthoDB" id="6132182at2759"/>
<name>A0A6A6VF46_9PLEO</name>
<keyword evidence="1" id="KW-0479">Metal-binding</keyword>